<organism evidence="9 10">
    <name type="scientific">Marinilabilia rubra</name>
    <dbReference type="NCBI Taxonomy" id="2162893"/>
    <lineage>
        <taxon>Bacteria</taxon>
        <taxon>Pseudomonadati</taxon>
        <taxon>Bacteroidota</taxon>
        <taxon>Bacteroidia</taxon>
        <taxon>Marinilabiliales</taxon>
        <taxon>Marinilabiliaceae</taxon>
        <taxon>Marinilabilia</taxon>
    </lineage>
</organism>
<feature type="transmembrane region" description="Helical" evidence="7">
    <location>
        <begin position="403"/>
        <end position="420"/>
    </location>
</feature>
<evidence type="ECO:0000256" key="4">
    <source>
        <dbReference type="ARBA" id="ARBA00022989"/>
    </source>
</evidence>
<keyword evidence="5 7" id="KW-0472">Membrane</keyword>
<dbReference type="AlphaFoldDB" id="A0A2U2B8Q2"/>
<evidence type="ECO:0000256" key="3">
    <source>
        <dbReference type="ARBA" id="ARBA00022692"/>
    </source>
</evidence>
<dbReference type="InterPro" id="IPR000731">
    <property type="entry name" value="SSD"/>
</dbReference>
<keyword evidence="4 7" id="KW-1133">Transmembrane helix</keyword>
<feature type="transmembrane region" description="Helical" evidence="7">
    <location>
        <begin position="734"/>
        <end position="760"/>
    </location>
</feature>
<evidence type="ECO:0000313" key="9">
    <source>
        <dbReference type="EMBL" id="PWD99437.1"/>
    </source>
</evidence>
<gene>
    <name evidence="9" type="ORF">DDZ16_10540</name>
</gene>
<feature type="transmembrane region" description="Helical" evidence="7">
    <location>
        <begin position="662"/>
        <end position="681"/>
    </location>
</feature>
<feature type="transmembrane region" description="Helical" evidence="7">
    <location>
        <begin position="270"/>
        <end position="294"/>
    </location>
</feature>
<evidence type="ECO:0000256" key="7">
    <source>
        <dbReference type="SAM" id="Phobius"/>
    </source>
</evidence>
<feature type="transmembrane region" description="Helical" evidence="7">
    <location>
        <begin position="602"/>
        <end position="624"/>
    </location>
</feature>
<feature type="transmembrane region" description="Helical" evidence="7">
    <location>
        <begin position="631"/>
        <end position="650"/>
    </location>
</feature>
<keyword evidence="10" id="KW-1185">Reference proteome</keyword>
<evidence type="ECO:0000256" key="6">
    <source>
        <dbReference type="SAM" id="MobiDB-lite"/>
    </source>
</evidence>
<keyword evidence="2" id="KW-1003">Cell membrane</keyword>
<protein>
    <submittedName>
        <fullName evidence="9">Transporter</fullName>
    </submittedName>
</protein>
<dbReference type="PANTHER" id="PTHR33406:SF12">
    <property type="entry name" value="BLR2997 PROTEIN"/>
    <property type="match status" value="1"/>
</dbReference>
<dbReference type="EMBL" id="QEWP01000007">
    <property type="protein sequence ID" value="PWD99437.1"/>
    <property type="molecule type" value="Genomic_DNA"/>
</dbReference>
<proteinExistence type="predicted"/>
<dbReference type="Pfam" id="PF03176">
    <property type="entry name" value="MMPL"/>
    <property type="match status" value="2"/>
</dbReference>
<evidence type="ECO:0000259" key="8">
    <source>
        <dbReference type="PROSITE" id="PS50156"/>
    </source>
</evidence>
<dbReference type="GO" id="GO:0005886">
    <property type="term" value="C:plasma membrane"/>
    <property type="evidence" value="ECO:0007669"/>
    <property type="project" value="UniProtKB-SubCell"/>
</dbReference>
<dbReference type="SUPFAM" id="SSF82866">
    <property type="entry name" value="Multidrug efflux transporter AcrB transmembrane domain"/>
    <property type="match status" value="2"/>
</dbReference>
<dbReference type="Gene3D" id="1.20.1640.10">
    <property type="entry name" value="Multidrug efflux transporter AcrB transmembrane domain"/>
    <property type="match status" value="2"/>
</dbReference>
<dbReference type="RefSeq" id="WP_109264421.1">
    <property type="nucleotide sequence ID" value="NZ_QEWP01000007.1"/>
</dbReference>
<feature type="transmembrane region" description="Helical" evidence="7">
    <location>
        <begin position="12"/>
        <end position="29"/>
    </location>
</feature>
<feature type="transmembrane region" description="Helical" evidence="7">
    <location>
        <begin position="709"/>
        <end position="728"/>
    </location>
</feature>
<dbReference type="PANTHER" id="PTHR33406">
    <property type="entry name" value="MEMBRANE PROTEIN MJ1562-RELATED"/>
    <property type="match status" value="1"/>
</dbReference>
<comment type="caution">
    <text evidence="9">The sequence shown here is derived from an EMBL/GenBank/DDBJ whole genome shotgun (WGS) entry which is preliminary data.</text>
</comment>
<dbReference type="Proteomes" id="UP000244956">
    <property type="component" value="Unassembled WGS sequence"/>
</dbReference>
<evidence type="ECO:0000256" key="2">
    <source>
        <dbReference type="ARBA" id="ARBA00022475"/>
    </source>
</evidence>
<feature type="transmembrane region" description="Helical" evidence="7">
    <location>
        <begin position="315"/>
        <end position="336"/>
    </location>
</feature>
<evidence type="ECO:0000256" key="1">
    <source>
        <dbReference type="ARBA" id="ARBA00004651"/>
    </source>
</evidence>
<feature type="transmembrane region" description="Helical" evidence="7">
    <location>
        <begin position="220"/>
        <end position="237"/>
    </location>
</feature>
<feature type="domain" description="SSD" evidence="8">
    <location>
        <begin position="246"/>
        <end position="369"/>
    </location>
</feature>
<evidence type="ECO:0000256" key="5">
    <source>
        <dbReference type="ARBA" id="ARBA00023136"/>
    </source>
</evidence>
<dbReference type="OrthoDB" id="9805018at2"/>
<feature type="region of interest" description="Disordered" evidence="6">
    <location>
        <begin position="792"/>
        <end position="815"/>
    </location>
</feature>
<dbReference type="PROSITE" id="PS50156">
    <property type="entry name" value="SSD"/>
    <property type="match status" value="2"/>
</dbReference>
<accession>A0A2U2B8Q2</accession>
<feature type="transmembrane region" description="Helical" evidence="7">
    <location>
        <begin position="348"/>
        <end position="370"/>
    </location>
</feature>
<feature type="transmembrane region" description="Helical" evidence="7">
    <location>
        <begin position="244"/>
        <end position="264"/>
    </location>
</feature>
<evidence type="ECO:0000313" key="10">
    <source>
        <dbReference type="Proteomes" id="UP000244956"/>
    </source>
</evidence>
<feature type="domain" description="SSD" evidence="8">
    <location>
        <begin position="606"/>
        <end position="759"/>
    </location>
</feature>
<dbReference type="InterPro" id="IPR050545">
    <property type="entry name" value="Mycobact_MmpL"/>
</dbReference>
<name>A0A2U2B8Q2_9BACT</name>
<keyword evidence="3 7" id="KW-0812">Transmembrane</keyword>
<comment type="subcellular location">
    <subcellularLocation>
        <location evidence="1">Cell membrane</location>
        <topology evidence="1">Multi-pass membrane protein</topology>
    </subcellularLocation>
</comment>
<reference evidence="9 10" key="1">
    <citation type="submission" date="2018-05" db="EMBL/GenBank/DDBJ databases">
        <title>Marinilabilia rubrum sp. nov., isolated from saltern sediment.</title>
        <authorList>
            <person name="Zhang R."/>
        </authorList>
    </citation>
    <scope>NUCLEOTIDE SEQUENCE [LARGE SCALE GENOMIC DNA]</scope>
    <source>
        <strain evidence="9 10">WTE16</strain>
    </source>
</reference>
<sequence>MWIRIASFILRNRLPILIVLGILTAFMGFQSRNIEMSYQYAPLLPEDDPIYLEYEEFAERFGNEGNLMVVGVQDSSFFDVDHFRTWQNLSKDLEEIDGITSVLSVSDSYNLYRDKEQKKFKVIPVFDEVESQLQLDSLKEAFNSLPFYQELLYNKETNTYLLGITLDKEILESSSRVKLMDEIKKRGKEYEEKSGNQLRFSGLPFIRVATAEMIKKELNMFIWLALGITAIIIFLFFRSFKVVMFSMLVVGMAVIWALGLQGMMGFKVTILTGMIPPLIIVIGIPNSVFLLNKFHYEFRNHRNKIKSLQRVIRKIGNATFLTNLTTASGFATFIFTSSRLLVEFGIMASINIMVVFFLSLLLIPIIFSFLGDPKERHVKHLDRPFFEKIINKLIHISLNHKKVVFAGTLLLLVFGGLGISRMQTTGYMLDDIPHDHQLYKDLKFFEKHFSGLMPLEIMIDTKKPKGVMQQRNLQKMEALEEKLKSFPELSRGLSMLQVVKFARQAFYNGSAAYYSLPGSMERNFILSYLPNSQTGGPQVVSSFVDSTQQRARISFRMQDVGTTRMDSLDREIRSVVDSVFPADKYETSVTGSSVVFFKGTDYLIRNLFISLGLAVLLIASFMAWMFRSKRMVLVSLIPNLVPLITTAALMGFMDIPIKPSTILVFSIAFGISVDDTIHFLAKYRQELSETNWSIRAATVLALKETGRSMIYTSIILFFGFGIFTVSSFGGTVALGALVAITLLVALFSNLILLPSLLLGLERLITNESFKEPMLTIYNEDEDIDHDELKIYQSDDKQDLDQSSQPIKKGENHVEN</sequence>
<dbReference type="InterPro" id="IPR004869">
    <property type="entry name" value="MMPL_dom"/>
</dbReference>